<comment type="caution">
    <text evidence="6">The sequence shown here is derived from an EMBL/GenBank/DDBJ whole genome shotgun (WGS) entry which is preliminary data.</text>
</comment>
<dbReference type="Proteomes" id="UP000265520">
    <property type="component" value="Unassembled WGS sequence"/>
</dbReference>
<dbReference type="EMBL" id="LXQA010039294">
    <property type="protein sequence ID" value="MCH99069.1"/>
    <property type="molecule type" value="Genomic_DNA"/>
</dbReference>
<feature type="domain" description="Myosin motor" evidence="5">
    <location>
        <begin position="1"/>
        <end position="85"/>
    </location>
</feature>
<keyword evidence="4" id="KW-0518">Myosin</keyword>
<evidence type="ECO:0000256" key="1">
    <source>
        <dbReference type="ARBA" id="ARBA00022741"/>
    </source>
</evidence>
<reference evidence="6 7" key="1">
    <citation type="journal article" date="2018" name="Front. Plant Sci.">
        <title>Red Clover (Trifolium pratense) and Zigzag Clover (T. medium) - A Picture of Genomic Similarities and Differences.</title>
        <authorList>
            <person name="Dluhosova J."/>
            <person name="Istvanek J."/>
            <person name="Nedelnik J."/>
            <person name="Repkova J."/>
        </authorList>
    </citation>
    <scope>NUCLEOTIDE SEQUENCE [LARGE SCALE GENOMIC DNA]</scope>
    <source>
        <strain evidence="7">cv. 10/8</strain>
        <tissue evidence="6">Leaf</tissue>
    </source>
</reference>
<dbReference type="GO" id="GO:0000146">
    <property type="term" value="F:microfilament motor activity"/>
    <property type="evidence" value="ECO:0007669"/>
    <property type="project" value="TreeGrafter"/>
</dbReference>
<keyword evidence="7" id="KW-1185">Reference proteome</keyword>
<dbReference type="PANTHER" id="PTHR13140">
    <property type="entry name" value="MYOSIN"/>
    <property type="match status" value="1"/>
</dbReference>
<protein>
    <submittedName>
        <fullName evidence="6">Myosin-2-like</fullName>
    </submittedName>
</protein>
<evidence type="ECO:0000256" key="3">
    <source>
        <dbReference type="ARBA" id="ARBA00023203"/>
    </source>
</evidence>
<evidence type="ECO:0000256" key="4">
    <source>
        <dbReference type="PROSITE-ProRule" id="PRU00782"/>
    </source>
</evidence>
<feature type="non-terminal residue" evidence="6">
    <location>
        <position position="85"/>
    </location>
</feature>
<accession>A0A392NIJ9</accession>
<dbReference type="InterPro" id="IPR001609">
    <property type="entry name" value="Myosin_head_motor_dom-like"/>
</dbReference>
<dbReference type="PROSITE" id="PS51456">
    <property type="entry name" value="MYOSIN_MOTOR"/>
    <property type="match status" value="1"/>
</dbReference>
<evidence type="ECO:0000259" key="5">
    <source>
        <dbReference type="PROSITE" id="PS51456"/>
    </source>
</evidence>
<dbReference type="PANTHER" id="PTHR13140:SF706">
    <property type="entry name" value="DILUTE CLASS UNCONVENTIONAL MYOSIN, ISOFORM C"/>
    <property type="match status" value="1"/>
</dbReference>
<comment type="caution">
    <text evidence="4">Lacks conserved residue(s) required for the propagation of feature annotation.</text>
</comment>
<dbReference type="Gene3D" id="1.20.58.530">
    <property type="match status" value="1"/>
</dbReference>
<dbReference type="SUPFAM" id="SSF52540">
    <property type="entry name" value="P-loop containing nucleoside triphosphate hydrolases"/>
    <property type="match status" value="1"/>
</dbReference>
<keyword evidence="1" id="KW-0547">Nucleotide-binding</keyword>
<dbReference type="PRINTS" id="PR00193">
    <property type="entry name" value="MYOSINHEAVY"/>
</dbReference>
<feature type="non-terminal residue" evidence="6">
    <location>
        <position position="1"/>
    </location>
</feature>
<dbReference type="GO" id="GO:0016020">
    <property type="term" value="C:membrane"/>
    <property type="evidence" value="ECO:0007669"/>
    <property type="project" value="TreeGrafter"/>
</dbReference>
<name>A0A392NIJ9_9FABA</name>
<dbReference type="InterPro" id="IPR027417">
    <property type="entry name" value="P-loop_NTPase"/>
</dbReference>
<sequence length="85" mass="10202">QVNKSLEVGKRRTGRSISILDIYGFESFQKNSFEQLCINYANERLQQHFNRHLFKLEQQDYEIDGVDWTKVDFEDNQECLDLIEK</sequence>
<dbReference type="Pfam" id="PF00063">
    <property type="entry name" value="Myosin_head"/>
    <property type="match status" value="1"/>
</dbReference>
<evidence type="ECO:0000313" key="6">
    <source>
        <dbReference type="EMBL" id="MCH99069.1"/>
    </source>
</evidence>
<dbReference type="GO" id="GO:0005737">
    <property type="term" value="C:cytoplasm"/>
    <property type="evidence" value="ECO:0007669"/>
    <property type="project" value="TreeGrafter"/>
</dbReference>
<evidence type="ECO:0000256" key="2">
    <source>
        <dbReference type="ARBA" id="ARBA00022840"/>
    </source>
</evidence>
<dbReference type="GO" id="GO:0007015">
    <property type="term" value="P:actin filament organization"/>
    <property type="evidence" value="ECO:0007669"/>
    <property type="project" value="TreeGrafter"/>
</dbReference>
<dbReference type="GO" id="GO:0051015">
    <property type="term" value="F:actin filament binding"/>
    <property type="evidence" value="ECO:0007669"/>
    <property type="project" value="TreeGrafter"/>
</dbReference>
<comment type="similarity">
    <text evidence="4">Belongs to the TRAFAC class myosin-kinesin ATPase superfamily. Myosin family.</text>
</comment>
<proteinExistence type="inferred from homology"/>
<dbReference type="AlphaFoldDB" id="A0A392NIJ9"/>
<keyword evidence="4" id="KW-0505">Motor protein</keyword>
<keyword evidence="3 4" id="KW-0009">Actin-binding</keyword>
<dbReference type="GO" id="GO:0005524">
    <property type="term" value="F:ATP binding"/>
    <property type="evidence" value="ECO:0007669"/>
    <property type="project" value="UniProtKB-KW"/>
</dbReference>
<dbReference type="GO" id="GO:0016459">
    <property type="term" value="C:myosin complex"/>
    <property type="evidence" value="ECO:0007669"/>
    <property type="project" value="UniProtKB-KW"/>
</dbReference>
<keyword evidence="2" id="KW-0067">ATP-binding</keyword>
<organism evidence="6 7">
    <name type="scientific">Trifolium medium</name>
    <dbReference type="NCBI Taxonomy" id="97028"/>
    <lineage>
        <taxon>Eukaryota</taxon>
        <taxon>Viridiplantae</taxon>
        <taxon>Streptophyta</taxon>
        <taxon>Embryophyta</taxon>
        <taxon>Tracheophyta</taxon>
        <taxon>Spermatophyta</taxon>
        <taxon>Magnoliopsida</taxon>
        <taxon>eudicotyledons</taxon>
        <taxon>Gunneridae</taxon>
        <taxon>Pentapetalae</taxon>
        <taxon>rosids</taxon>
        <taxon>fabids</taxon>
        <taxon>Fabales</taxon>
        <taxon>Fabaceae</taxon>
        <taxon>Papilionoideae</taxon>
        <taxon>50 kb inversion clade</taxon>
        <taxon>NPAAA clade</taxon>
        <taxon>Hologalegina</taxon>
        <taxon>IRL clade</taxon>
        <taxon>Trifolieae</taxon>
        <taxon>Trifolium</taxon>
    </lineage>
</organism>
<evidence type="ECO:0000313" key="7">
    <source>
        <dbReference type="Proteomes" id="UP000265520"/>
    </source>
</evidence>